<name>A0A7W6PVD7_9SPHN</name>
<evidence type="ECO:0000256" key="1">
    <source>
        <dbReference type="SAM" id="MobiDB-lite"/>
    </source>
</evidence>
<proteinExistence type="predicted"/>
<dbReference type="PROSITE" id="PS50222">
    <property type="entry name" value="EF_HAND_2"/>
    <property type="match status" value="1"/>
</dbReference>
<feature type="chain" id="PRO_5030875283" evidence="2">
    <location>
        <begin position="25"/>
        <end position="263"/>
    </location>
</feature>
<keyword evidence="5" id="KW-1185">Reference proteome</keyword>
<evidence type="ECO:0000259" key="3">
    <source>
        <dbReference type="PROSITE" id="PS50222"/>
    </source>
</evidence>
<gene>
    <name evidence="4" type="ORF">GGQ90_002462</name>
</gene>
<dbReference type="EMBL" id="JACIEU010000009">
    <property type="protein sequence ID" value="MBB4148678.1"/>
    <property type="molecule type" value="Genomic_DNA"/>
</dbReference>
<dbReference type="Pfam" id="PF13202">
    <property type="entry name" value="EF-hand_5"/>
    <property type="match status" value="2"/>
</dbReference>
<dbReference type="Proteomes" id="UP000590524">
    <property type="component" value="Unassembled WGS sequence"/>
</dbReference>
<evidence type="ECO:0000313" key="4">
    <source>
        <dbReference type="EMBL" id="MBB4148678.1"/>
    </source>
</evidence>
<protein>
    <submittedName>
        <fullName evidence="4">5-hydroxyisourate hydrolase-like protein (Transthyretin family)</fullName>
    </submittedName>
</protein>
<feature type="signal peptide" evidence="2">
    <location>
        <begin position="1"/>
        <end position="24"/>
    </location>
</feature>
<sequence>MIGLRVSPSVLMAAGMIAATPAEAQDRDNNPPGPRGGPGTNWENPRGPSGGLGASPDRRRFVIRGRPVVFVLRPGGYYYHAGHGYWHPPLGLVEPGAPLLARPRRQPAWPPWRTRDELGESARLARRTRSLARSLWKVPLMRMKIPLIFSSVMALATPAAAAPQGVDLATFQAAARTRLLQADTNGDGRLAKAEWTARRQAAGAEVKGDPAKMFDRIDANRDGALDTAELDALLARRFVRMDADKDGLLTADERRAVRGRVGD</sequence>
<reference evidence="4 5" key="1">
    <citation type="submission" date="2020-08" db="EMBL/GenBank/DDBJ databases">
        <title>Genomic Encyclopedia of Type Strains, Phase IV (KMG-IV): sequencing the most valuable type-strain genomes for metagenomic binning, comparative biology and taxonomic classification.</title>
        <authorList>
            <person name="Goeker M."/>
        </authorList>
    </citation>
    <scope>NUCLEOTIDE SEQUENCE [LARGE SCALE GENOMIC DNA]</scope>
    <source>
        <strain evidence="4 5">DSM 19371</strain>
    </source>
</reference>
<dbReference type="GO" id="GO:0005509">
    <property type="term" value="F:calcium ion binding"/>
    <property type="evidence" value="ECO:0007669"/>
    <property type="project" value="InterPro"/>
</dbReference>
<evidence type="ECO:0000313" key="5">
    <source>
        <dbReference type="Proteomes" id="UP000590524"/>
    </source>
</evidence>
<dbReference type="InterPro" id="IPR002048">
    <property type="entry name" value="EF_hand_dom"/>
</dbReference>
<dbReference type="InterPro" id="IPR018247">
    <property type="entry name" value="EF_Hand_1_Ca_BS"/>
</dbReference>
<organism evidence="4 5">
    <name type="scientific">Sphingobium scionense</name>
    <dbReference type="NCBI Taxonomy" id="1404341"/>
    <lineage>
        <taxon>Bacteria</taxon>
        <taxon>Pseudomonadati</taxon>
        <taxon>Pseudomonadota</taxon>
        <taxon>Alphaproteobacteria</taxon>
        <taxon>Sphingomonadales</taxon>
        <taxon>Sphingomonadaceae</taxon>
        <taxon>Sphingobium</taxon>
    </lineage>
</organism>
<dbReference type="RefSeq" id="WP_202408029.1">
    <property type="nucleotide sequence ID" value="NZ_JACIEU010000009.1"/>
</dbReference>
<feature type="region of interest" description="Disordered" evidence="1">
    <location>
        <begin position="21"/>
        <end position="57"/>
    </location>
</feature>
<evidence type="ECO:0000256" key="2">
    <source>
        <dbReference type="SAM" id="SignalP"/>
    </source>
</evidence>
<dbReference type="Gene3D" id="1.10.238.10">
    <property type="entry name" value="EF-hand"/>
    <property type="match status" value="1"/>
</dbReference>
<keyword evidence="4" id="KW-0378">Hydrolase</keyword>
<comment type="caution">
    <text evidence="4">The sequence shown here is derived from an EMBL/GenBank/DDBJ whole genome shotgun (WGS) entry which is preliminary data.</text>
</comment>
<accession>A0A7W6PVD7</accession>
<feature type="domain" description="EF-hand" evidence="3">
    <location>
        <begin position="205"/>
        <end position="240"/>
    </location>
</feature>
<dbReference type="InterPro" id="IPR011992">
    <property type="entry name" value="EF-hand-dom_pair"/>
</dbReference>
<dbReference type="SUPFAM" id="SSF47473">
    <property type="entry name" value="EF-hand"/>
    <property type="match status" value="1"/>
</dbReference>
<dbReference type="AlphaFoldDB" id="A0A7W6PVD7"/>
<dbReference type="GO" id="GO:0016787">
    <property type="term" value="F:hydrolase activity"/>
    <property type="evidence" value="ECO:0007669"/>
    <property type="project" value="UniProtKB-KW"/>
</dbReference>
<dbReference type="PROSITE" id="PS00018">
    <property type="entry name" value="EF_HAND_1"/>
    <property type="match status" value="1"/>
</dbReference>
<keyword evidence="2" id="KW-0732">Signal</keyword>